<dbReference type="Proteomes" id="UP000253606">
    <property type="component" value="Chromosome"/>
</dbReference>
<feature type="transmembrane region" description="Helical" evidence="2">
    <location>
        <begin position="139"/>
        <end position="158"/>
    </location>
</feature>
<keyword evidence="4" id="KW-0645">Protease</keyword>
<feature type="transmembrane region" description="Helical" evidence="2">
    <location>
        <begin position="164"/>
        <end position="184"/>
    </location>
</feature>
<feature type="transmembrane region" description="Helical" evidence="2">
    <location>
        <begin position="72"/>
        <end position="101"/>
    </location>
</feature>
<keyword evidence="2" id="KW-0472">Membrane</keyword>
<keyword evidence="4" id="KW-0378">Hydrolase</keyword>
<dbReference type="EMBL" id="CP030840">
    <property type="protein sequence ID" value="AXC10826.1"/>
    <property type="molecule type" value="Genomic_DNA"/>
</dbReference>
<dbReference type="PANTHER" id="PTHR39430:SF1">
    <property type="entry name" value="PROTEASE"/>
    <property type="match status" value="1"/>
</dbReference>
<feature type="region of interest" description="Disordered" evidence="1">
    <location>
        <begin position="311"/>
        <end position="342"/>
    </location>
</feature>
<proteinExistence type="predicted"/>
<gene>
    <name evidence="4" type="ORF">ACPOL_1480</name>
</gene>
<evidence type="ECO:0000256" key="2">
    <source>
        <dbReference type="SAM" id="Phobius"/>
    </source>
</evidence>
<feature type="transmembrane region" description="Helical" evidence="2">
    <location>
        <begin position="240"/>
        <end position="257"/>
    </location>
</feature>
<name>A0A2Z5FWN5_9BACT</name>
<dbReference type="Pfam" id="PF02517">
    <property type="entry name" value="Rce1-like"/>
    <property type="match status" value="1"/>
</dbReference>
<feature type="transmembrane region" description="Helical" evidence="2">
    <location>
        <begin position="196"/>
        <end position="220"/>
    </location>
</feature>
<dbReference type="PANTHER" id="PTHR39430">
    <property type="entry name" value="MEMBRANE-ASSOCIATED PROTEASE-RELATED"/>
    <property type="match status" value="1"/>
</dbReference>
<protein>
    <submittedName>
        <fullName evidence="4">Putative metal-dependent membrane protease</fullName>
    </submittedName>
</protein>
<organism evidence="4 5">
    <name type="scientific">Acidisarcina polymorpha</name>
    <dbReference type="NCBI Taxonomy" id="2211140"/>
    <lineage>
        <taxon>Bacteria</taxon>
        <taxon>Pseudomonadati</taxon>
        <taxon>Acidobacteriota</taxon>
        <taxon>Terriglobia</taxon>
        <taxon>Terriglobales</taxon>
        <taxon>Acidobacteriaceae</taxon>
        <taxon>Acidisarcina</taxon>
    </lineage>
</organism>
<sequence length="342" mass="36782">MVAAGFFLLAERIAGSAANGLSSGDWKELIYRFILLFVLLLGFWAMGYIFQRQRTPLRSMGLIRRPTALQEFGIGAAFGWGAMVACVLPIALLGGMTITFWTGPRQFGLLFLDLATLLVAALAEEVAFRGYPFQRLIEAMGPVMATMVVSVIFAAVHLSNPDATFASTLTTALAGWLLSLAYLRTRALWLPWGLHFAWNASMGILFGLPVSGLRIFSPVISTNAHGPFWLTGDGYGPEGSLITVIVLLISVGALMAVTKSYAYQYAQPVIVPGGIPVDIDAAMKRQHEEAMATPAEVATPRLVQILPASSPTHPAVVEPGSESILEGRSYPEEEPQRGAVGE</sequence>
<dbReference type="GO" id="GO:0004175">
    <property type="term" value="F:endopeptidase activity"/>
    <property type="evidence" value="ECO:0007669"/>
    <property type="project" value="UniProtKB-ARBA"/>
</dbReference>
<dbReference type="InterPro" id="IPR003675">
    <property type="entry name" value="Rce1/LyrA-like_dom"/>
</dbReference>
<dbReference type="GO" id="GO:0080120">
    <property type="term" value="P:CAAX-box protein maturation"/>
    <property type="evidence" value="ECO:0007669"/>
    <property type="project" value="UniProtKB-ARBA"/>
</dbReference>
<feature type="transmembrane region" description="Helical" evidence="2">
    <location>
        <begin position="30"/>
        <end position="51"/>
    </location>
</feature>
<keyword evidence="5" id="KW-1185">Reference proteome</keyword>
<keyword evidence="2" id="KW-0812">Transmembrane</keyword>
<evidence type="ECO:0000259" key="3">
    <source>
        <dbReference type="Pfam" id="PF02517"/>
    </source>
</evidence>
<dbReference type="GO" id="GO:0006508">
    <property type="term" value="P:proteolysis"/>
    <property type="evidence" value="ECO:0007669"/>
    <property type="project" value="UniProtKB-KW"/>
</dbReference>
<evidence type="ECO:0000256" key="1">
    <source>
        <dbReference type="SAM" id="MobiDB-lite"/>
    </source>
</evidence>
<evidence type="ECO:0000313" key="4">
    <source>
        <dbReference type="EMBL" id="AXC10826.1"/>
    </source>
</evidence>
<evidence type="ECO:0000313" key="5">
    <source>
        <dbReference type="Proteomes" id="UP000253606"/>
    </source>
</evidence>
<reference evidence="4 5" key="1">
    <citation type="journal article" date="2018" name="Front. Microbiol.">
        <title>Hydrolytic Capabilities as a Key to Environmental Success: Chitinolytic and Cellulolytic Acidobacteria From Acidic Sub-arctic Soils and Boreal Peatlands.</title>
        <authorList>
            <person name="Belova S.E."/>
            <person name="Ravin N.V."/>
            <person name="Pankratov T.A."/>
            <person name="Rakitin A.L."/>
            <person name="Ivanova A.A."/>
            <person name="Beletsky A.V."/>
            <person name="Mardanov A.V."/>
            <person name="Sinninghe Damste J.S."/>
            <person name="Dedysh S.N."/>
        </authorList>
    </citation>
    <scope>NUCLEOTIDE SEQUENCE [LARGE SCALE GENOMIC DNA]</scope>
    <source>
        <strain evidence="4 5">SBC82</strain>
    </source>
</reference>
<accession>A0A2Z5FWN5</accession>
<feature type="transmembrane region" description="Helical" evidence="2">
    <location>
        <begin position="107"/>
        <end position="127"/>
    </location>
</feature>
<dbReference type="AlphaFoldDB" id="A0A2Z5FWN5"/>
<keyword evidence="2" id="KW-1133">Transmembrane helix</keyword>
<feature type="domain" description="CAAX prenyl protease 2/Lysostaphin resistance protein A-like" evidence="3">
    <location>
        <begin position="109"/>
        <end position="200"/>
    </location>
</feature>
<dbReference type="KEGG" id="abas:ACPOL_1480"/>